<dbReference type="Proteomes" id="UP000683925">
    <property type="component" value="Unassembled WGS sequence"/>
</dbReference>
<dbReference type="OMA" id="MICRNEM"/>
<name>A0A8S1XZ45_PAROT</name>
<comment type="caution">
    <text evidence="1">The sequence shown here is derived from an EMBL/GenBank/DDBJ whole genome shotgun (WGS) entry which is preliminary data.</text>
</comment>
<evidence type="ECO:0000313" key="1">
    <source>
        <dbReference type="EMBL" id="CAD8207021.1"/>
    </source>
</evidence>
<dbReference type="PANTHER" id="PTHR39767:SF2">
    <property type="entry name" value="CHROMOSOME UNDETERMINED SCAFFOLD_1, WHOLE GENOME SHOTGUN SEQUENCE"/>
    <property type="match status" value="1"/>
</dbReference>
<sequence>MISFLKISFLKSIIYENCLTGTQLIVDIRIFKSLGQVLRLQIDVETKHYLIELKVGIWKLDSWDKEGLEIHTNDVQIENLKLDYHDGTMICRNEMWEDLLQPLSLRFQITGTDLKIKLKDNLQNNSESWGFRDFILRLTIPCVNFYSECNYLGTLFQICQGEKSKLQNEIPSKIKSILMGPEIIVKLINYFAGVIQEFTSSQPCLNVYHFPKVNYENDQKQIKTNIIQSLQILFQCIFYKYDLNLPEFSFSMIEVQFKPHWKLKKNNINCIFNKSIFNNQIMNLMQFLEQSFLFFGLAPFIIYKTSNAQ</sequence>
<protein>
    <submittedName>
        <fullName evidence="1">Uncharacterized protein</fullName>
    </submittedName>
</protein>
<organism evidence="1 2">
    <name type="scientific">Paramecium octaurelia</name>
    <dbReference type="NCBI Taxonomy" id="43137"/>
    <lineage>
        <taxon>Eukaryota</taxon>
        <taxon>Sar</taxon>
        <taxon>Alveolata</taxon>
        <taxon>Ciliophora</taxon>
        <taxon>Intramacronucleata</taxon>
        <taxon>Oligohymenophorea</taxon>
        <taxon>Peniculida</taxon>
        <taxon>Parameciidae</taxon>
        <taxon>Paramecium</taxon>
    </lineage>
</organism>
<accession>A0A8S1XZ45</accession>
<dbReference type="AlphaFoldDB" id="A0A8S1XZ45"/>
<dbReference type="PANTHER" id="PTHR39767">
    <property type="entry name" value="CALCIUM/CALMODULIN-BINDING MEMBRANE PROTEIN PCM4-RELATED"/>
    <property type="match status" value="1"/>
</dbReference>
<reference evidence="1" key="1">
    <citation type="submission" date="2021-01" db="EMBL/GenBank/DDBJ databases">
        <authorList>
            <consortium name="Genoscope - CEA"/>
            <person name="William W."/>
        </authorList>
    </citation>
    <scope>NUCLEOTIDE SEQUENCE</scope>
</reference>
<evidence type="ECO:0000313" key="2">
    <source>
        <dbReference type="Proteomes" id="UP000683925"/>
    </source>
</evidence>
<gene>
    <name evidence="1" type="ORF">POCTA_138.1.T1390172</name>
</gene>
<dbReference type="OrthoDB" id="295560at2759"/>
<keyword evidence="2" id="KW-1185">Reference proteome</keyword>
<dbReference type="EMBL" id="CAJJDP010000140">
    <property type="protein sequence ID" value="CAD8207021.1"/>
    <property type="molecule type" value="Genomic_DNA"/>
</dbReference>
<proteinExistence type="predicted"/>